<evidence type="ECO:0000256" key="1">
    <source>
        <dbReference type="ARBA" id="ARBA00004123"/>
    </source>
</evidence>
<evidence type="ECO:0000256" key="2">
    <source>
        <dbReference type="ARBA" id="ARBA00022723"/>
    </source>
</evidence>
<evidence type="ECO:0000256" key="4">
    <source>
        <dbReference type="ARBA" id="ARBA00023163"/>
    </source>
</evidence>
<evidence type="ECO:0000313" key="8">
    <source>
        <dbReference type="Proteomes" id="UP000249619"/>
    </source>
</evidence>
<dbReference type="GO" id="GO:0008270">
    <property type="term" value="F:zinc ion binding"/>
    <property type="evidence" value="ECO:0007669"/>
    <property type="project" value="InterPro"/>
</dbReference>
<dbReference type="GO" id="GO:0000981">
    <property type="term" value="F:DNA-binding transcription factor activity, RNA polymerase II-specific"/>
    <property type="evidence" value="ECO:0007669"/>
    <property type="project" value="InterPro"/>
</dbReference>
<proteinExistence type="predicted"/>
<dbReference type="InterPro" id="IPR007219">
    <property type="entry name" value="XnlR_reg_dom"/>
</dbReference>
<name>A0A364NE53_STELY</name>
<evidence type="ECO:0000259" key="6">
    <source>
        <dbReference type="Pfam" id="PF04082"/>
    </source>
</evidence>
<gene>
    <name evidence="7" type="ORF">DDE83_001001</name>
</gene>
<dbReference type="GO" id="GO:0003677">
    <property type="term" value="F:DNA binding"/>
    <property type="evidence" value="ECO:0007669"/>
    <property type="project" value="InterPro"/>
</dbReference>
<protein>
    <submittedName>
        <fullName evidence="7">Fungal-specific transcription factor-like protein</fullName>
    </submittedName>
</protein>
<dbReference type="GO" id="GO:0006351">
    <property type="term" value="P:DNA-templated transcription"/>
    <property type="evidence" value="ECO:0007669"/>
    <property type="project" value="InterPro"/>
</dbReference>
<dbReference type="Pfam" id="PF04082">
    <property type="entry name" value="Fungal_trans"/>
    <property type="match status" value="1"/>
</dbReference>
<keyword evidence="4" id="KW-0804">Transcription</keyword>
<evidence type="ECO:0000256" key="5">
    <source>
        <dbReference type="ARBA" id="ARBA00023242"/>
    </source>
</evidence>
<reference evidence="8" key="1">
    <citation type="submission" date="2018-05" db="EMBL/GenBank/DDBJ databases">
        <title>Draft genome sequence of Stemphylium lycopersici strain CIDEFI 213.</title>
        <authorList>
            <person name="Medina R."/>
            <person name="Franco M.E.E."/>
            <person name="Lucentini C.G."/>
            <person name="Saparrat M.C.N."/>
            <person name="Balatti P.A."/>
        </authorList>
    </citation>
    <scope>NUCLEOTIDE SEQUENCE [LARGE SCALE GENOMIC DNA]</scope>
    <source>
        <strain evidence="8">CIDEFI 213</strain>
    </source>
</reference>
<feature type="domain" description="Xylanolytic transcriptional activator regulatory" evidence="6">
    <location>
        <begin position="142"/>
        <end position="259"/>
    </location>
</feature>
<sequence length="296" mass="33182">MLDIKRNLKAHNGDPGNTCFCPKTKTGMYKLSTAEEEVRRRAENPIMPPPSFDYVGSSHRESLLLEAGNYDFDFAQSGSLEFMQSPGMNFDLADCSPWSQPNRLLGYPAPKVTNIQPDSTVNFESLVGFQLPSHDIIIQLAELFFEHLAQMFPCFHKNSFLMAVADGTVGNHAPILLYAICCVSSRYHADDAVKKRSRDWYDQARILYELTRRLPEPGLRTIQAVPLLVFYAWTVGDYCASWLFLGKAWRQAVVLGLNRMDIGQDSAETPVALESSAGNDAPAPLSRMFYLGELRS</sequence>
<dbReference type="GO" id="GO:0005634">
    <property type="term" value="C:nucleus"/>
    <property type="evidence" value="ECO:0007669"/>
    <property type="project" value="UniProtKB-SubCell"/>
</dbReference>
<organism evidence="7 8">
    <name type="scientific">Stemphylium lycopersici</name>
    <name type="common">Tomato gray leaf spot disease fungus</name>
    <name type="synonym">Thyrospora lycopersici</name>
    <dbReference type="NCBI Taxonomy" id="183478"/>
    <lineage>
        <taxon>Eukaryota</taxon>
        <taxon>Fungi</taxon>
        <taxon>Dikarya</taxon>
        <taxon>Ascomycota</taxon>
        <taxon>Pezizomycotina</taxon>
        <taxon>Dothideomycetes</taxon>
        <taxon>Pleosporomycetidae</taxon>
        <taxon>Pleosporales</taxon>
        <taxon>Pleosporineae</taxon>
        <taxon>Pleosporaceae</taxon>
        <taxon>Stemphylium</taxon>
    </lineage>
</organism>
<dbReference type="STRING" id="183478.A0A364NE53"/>
<evidence type="ECO:0000256" key="3">
    <source>
        <dbReference type="ARBA" id="ARBA00023015"/>
    </source>
</evidence>
<keyword evidence="5" id="KW-0539">Nucleus</keyword>
<accession>A0A364NE53</accession>
<dbReference type="EMBL" id="QGDH01000010">
    <property type="protein sequence ID" value="RAR15552.1"/>
    <property type="molecule type" value="Genomic_DNA"/>
</dbReference>
<comment type="subcellular location">
    <subcellularLocation>
        <location evidence="1">Nucleus</location>
    </subcellularLocation>
</comment>
<keyword evidence="3" id="KW-0805">Transcription regulation</keyword>
<evidence type="ECO:0000313" key="7">
    <source>
        <dbReference type="EMBL" id="RAR15552.1"/>
    </source>
</evidence>
<dbReference type="InterPro" id="IPR050815">
    <property type="entry name" value="TF_fung"/>
</dbReference>
<comment type="caution">
    <text evidence="7">The sequence shown here is derived from an EMBL/GenBank/DDBJ whole genome shotgun (WGS) entry which is preliminary data.</text>
</comment>
<keyword evidence="2" id="KW-0479">Metal-binding</keyword>
<dbReference type="Proteomes" id="UP000249619">
    <property type="component" value="Unassembled WGS sequence"/>
</dbReference>
<keyword evidence="8" id="KW-1185">Reference proteome</keyword>
<dbReference type="PANTHER" id="PTHR47338">
    <property type="entry name" value="ZN(II)2CYS6 TRANSCRIPTION FACTOR (EUROFUNG)-RELATED"/>
    <property type="match status" value="1"/>
</dbReference>
<dbReference type="CDD" id="cd12148">
    <property type="entry name" value="fungal_TF_MHR"/>
    <property type="match status" value="1"/>
</dbReference>
<dbReference type="AlphaFoldDB" id="A0A364NE53"/>
<dbReference type="PANTHER" id="PTHR47338:SF10">
    <property type="entry name" value="TRANSCRIPTION FACTOR DOMAIN-CONTAINING PROTEIN-RELATED"/>
    <property type="match status" value="1"/>
</dbReference>